<name>A0ABD1F422_HYPHA</name>
<keyword evidence="2" id="KW-1185">Reference proteome</keyword>
<reference evidence="1 2" key="1">
    <citation type="submission" date="2024-05" db="EMBL/GenBank/DDBJ databases">
        <title>Genetic variation in Jamaican populations of the coffee berry borer (Hypothenemus hampei).</title>
        <authorList>
            <person name="Errbii M."/>
            <person name="Myrie A."/>
        </authorList>
    </citation>
    <scope>NUCLEOTIDE SEQUENCE [LARGE SCALE GENOMIC DNA]</scope>
    <source>
        <strain evidence="1">JA-Hopewell-2020-01-JO</strain>
        <tissue evidence="1">Whole body</tissue>
    </source>
</reference>
<proteinExistence type="predicted"/>
<organism evidence="1 2">
    <name type="scientific">Hypothenemus hampei</name>
    <name type="common">Coffee berry borer</name>
    <dbReference type="NCBI Taxonomy" id="57062"/>
    <lineage>
        <taxon>Eukaryota</taxon>
        <taxon>Metazoa</taxon>
        <taxon>Ecdysozoa</taxon>
        <taxon>Arthropoda</taxon>
        <taxon>Hexapoda</taxon>
        <taxon>Insecta</taxon>
        <taxon>Pterygota</taxon>
        <taxon>Neoptera</taxon>
        <taxon>Endopterygota</taxon>
        <taxon>Coleoptera</taxon>
        <taxon>Polyphaga</taxon>
        <taxon>Cucujiformia</taxon>
        <taxon>Curculionidae</taxon>
        <taxon>Scolytinae</taxon>
        <taxon>Hypothenemus</taxon>
    </lineage>
</organism>
<dbReference type="Proteomes" id="UP001566132">
    <property type="component" value="Unassembled WGS sequence"/>
</dbReference>
<gene>
    <name evidence="1" type="ORF">ABEB36_004665</name>
</gene>
<comment type="caution">
    <text evidence="1">The sequence shown here is derived from an EMBL/GenBank/DDBJ whole genome shotgun (WGS) entry which is preliminary data.</text>
</comment>
<evidence type="ECO:0000313" key="2">
    <source>
        <dbReference type="Proteomes" id="UP001566132"/>
    </source>
</evidence>
<accession>A0ABD1F422</accession>
<sequence length="53" mass="6514">MERNRKNDDEHVNFILTQCYGCHRYTDLLFAWDIDTKKVHILNRRVTQHKIDL</sequence>
<evidence type="ECO:0000313" key="1">
    <source>
        <dbReference type="EMBL" id="KAL1510006.1"/>
    </source>
</evidence>
<protein>
    <submittedName>
        <fullName evidence="1">Uncharacterized protein</fullName>
    </submittedName>
</protein>
<dbReference type="AlphaFoldDB" id="A0ABD1F422"/>
<dbReference type="EMBL" id="JBDJPC010000003">
    <property type="protein sequence ID" value="KAL1510006.1"/>
    <property type="molecule type" value="Genomic_DNA"/>
</dbReference>